<gene>
    <name evidence="5" type="ORF">DYU05_10920</name>
</gene>
<evidence type="ECO:0000259" key="4">
    <source>
        <dbReference type="Pfam" id="PF02702"/>
    </source>
</evidence>
<dbReference type="InterPro" id="IPR003852">
    <property type="entry name" value="Sig_transdc_His_kinase_KdpD_N"/>
</dbReference>
<evidence type="ECO:0000256" key="3">
    <source>
        <dbReference type="ARBA" id="ARBA00023012"/>
    </source>
</evidence>
<organism evidence="5 6">
    <name type="scientific">Mucilaginibacter terrenus</name>
    <dbReference type="NCBI Taxonomy" id="2482727"/>
    <lineage>
        <taxon>Bacteria</taxon>
        <taxon>Pseudomonadati</taxon>
        <taxon>Bacteroidota</taxon>
        <taxon>Sphingobacteriia</taxon>
        <taxon>Sphingobacteriales</taxon>
        <taxon>Sphingobacteriaceae</taxon>
        <taxon>Mucilaginibacter</taxon>
    </lineage>
</organism>
<dbReference type="OrthoDB" id="9806130at2"/>
<evidence type="ECO:0000313" key="6">
    <source>
        <dbReference type="Proteomes" id="UP000260823"/>
    </source>
</evidence>
<dbReference type="PANTHER" id="PTHR45569">
    <property type="entry name" value="SENSOR PROTEIN KDPD"/>
    <property type="match status" value="1"/>
</dbReference>
<dbReference type="AlphaFoldDB" id="A0A3E2NNU9"/>
<dbReference type="Pfam" id="PF02702">
    <property type="entry name" value="KdpD"/>
    <property type="match status" value="1"/>
</dbReference>
<keyword evidence="1" id="KW-0808">Transferase</keyword>
<dbReference type="RefSeq" id="WP_117383088.1">
    <property type="nucleotide sequence ID" value="NZ_QWDE01000002.1"/>
</dbReference>
<sequence>MKEEQHKDTSVKDFIELVKKSRRGKFKIYIGMSAGVGKTYRMLQEAHALVKNNIDIQIAYIETHNRAETHELLAGLPIIPRRTTYYKGKELAEMDLQAILNRHPEVVIVDELAHTNIEGSKNDKRWQDVFDILKAGISVISAVNIQHLESLNQDIEEITGISITERVPDKVLETADEIVNIDLTADELIDRLKAGKIYDKAKVQTALQNFFRSDKILQLREIALKEVAHHLERKIDVELPKQIKLRPEKFLACISSNADTAKTVIRKTARLASYYRSPWIVLYVQSSSESLDKIKLDKQRFLINNFKLATELGAEVIKLKSDDITQTIMRVAEEREVTTICIGKPHLNLFQVILRTAIFNQLLNKIAATETDLVILS</sequence>
<dbReference type="SUPFAM" id="SSF52540">
    <property type="entry name" value="P-loop containing nucleoside triphosphate hydrolases"/>
    <property type="match status" value="1"/>
</dbReference>
<dbReference type="FunFam" id="3.40.50.300:FF:000483">
    <property type="entry name" value="Sensor histidine kinase KdpD"/>
    <property type="match status" value="1"/>
</dbReference>
<dbReference type="Gene3D" id="3.40.50.300">
    <property type="entry name" value="P-loop containing nucleotide triphosphate hydrolases"/>
    <property type="match status" value="1"/>
</dbReference>
<dbReference type="InterPro" id="IPR052023">
    <property type="entry name" value="Histidine_kinase_KdpD"/>
</dbReference>
<evidence type="ECO:0000256" key="1">
    <source>
        <dbReference type="ARBA" id="ARBA00022679"/>
    </source>
</evidence>
<dbReference type="GO" id="GO:0005737">
    <property type="term" value="C:cytoplasm"/>
    <property type="evidence" value="ECO:0007669"/>
    <property type="project" value="UniProtKB-ARBA"/>
</dbReference>
<keyword evidence="6" id="KW-1185">Reference proteome</keyword>
<comment type="caution">
    <text evidence="5">The sequence shown here is derived from an EMBL/GenBank/DDBJ whole genome shotgun (WGS) entry which is preliminary data.</text>
</comment>
<dbReference type="Proteomes" id="UP000260823">
    <property type="component" value="Unassembled WGS sequence"/>
</dbReference>
<dbReference type="EMBL" id="QWDE01000002">
    <property type="protein sequence ID" value="RFZ82685.1"/>
    <property type="molecule type" value="Genomic_DNA"/>
</dbReference>
<protein>
    <submittedName>
        <fullName evidence="5">Sensor protein KdpD</fullName>
    </submittedName>
</protein>
<keyword evidence="2" id="KW-0418">Kinase</keyword>
<dbReference type="GO" id="GO:0000155">
    <property type="term" value="F:phosphorelay sensor kinase activity"/>
    <property type="evidence" value="ECO:0007669"/>
    <property type="project" value="InterPro"/>
</dbReference>
<proteinExistence type="predicted"/>
<feature type="domain" description="Signal transduction histidine kinase osmosensitive K+ channel sensor N-terminal" evidence="4">
    <location>
        <begin position="22"/>
        <end position="230"/>
    </location>
</feature>
<reference evidence="5 6" key="1">
    <citation type="submission" date="2018-08" db="EMBL/GenBank/DDBJ databases">
        <title>Mucilaginibacter terrae sp. nov., isolated from manganese diggings.</title>
        <authorList>
            <person name="Huang Y."/>
            <person name="Zhou Z."/>
        </authorList>
    </citation>
    <scope>NUCLEOTIDE SEQUENCE [LARGE SCALE GENOMIC DNA]</scope>
    <source>
        <strain evidence="5 6">ZH6</strain>
    </source>
</reference>
<keyword evidence="3" id="KW-0902">Two-component regulatory system</keyword>
<accession>A0A3E2NNU9</accession>
<dbReference type="GO" id="GO:0005886">
    <property type="term" value="C:plasma membrane"/>
    <property type="evidence" value="ECO:0007669"/>
    <property type="project" value="TreeGrafter"/>
</dbReference>
<name>A0A3E2NNU9_9SPHI</name>
<dbReference type="PANTHER" id="PTHR45569:SF1">
    <property type="entry name" value="SENSOR PROTEIN KDPD"/>
    <property type="match status" value="1"/>
</dbReference>
<evidence type="ECO:0000313" key="5">
    <source>
        <dbReference type="EMBL" id="RFZ82685.1"/>
    </source>
</evidence>
<dbReference type="InterPro" id="IPR027417">
    <property type="entry name" value="P-loop_NTPase"/>
</dbReference>
<evidence type="ECO:0000256" key="2">
    <source>
        <dbReference type="ARBA" id="ARBA00022777"/>
    </source>
</evidence>